<organism evidence="6 7">
    <name type="scientific">Wansuia hejianensis</name>
    <dbReference type="NCBI Taxonomy" id="2763667"/>
    <lineage>
        <taxon>Bacteria</taxon>
        <taxon>Bacillati</taxon>
        <taxon>Bacillota</taxon>
        <taxon>Clostridia</taxon>
        <taxon>Lachnospirales</taxon>
        <taxon>Lachnospiraceae</taxon>
        <taxon>Wansuia</taxon>
    </lineage>
</organism>
<dbReference type="RefSeq" id="WP_118646721.1">
    <property type="nucleotide sequence ID" value="NZ_CP060635.1"/>
</dbReference>
<dbReference type="KEGG" id="whj:H9Q79_17035"/>
<dbReference type="PANTHER" id="PTHR43095">
    <property type="entry name" value="SUGAR KINASE"/>
    <property type="match status" value="1"/>
</dbReference>
<evidence type="ECO:0000313" key="6">
    <source>
        <dbReference type="EMBL" id="QNM08538.1"/>
    </source>
</evidence>
<dbReference type="InterPro" id="IPR018484">
    <property type="entry name" value="FGGY_N"/>
</dbReference>
<evidence type="ECO:0000259" key="4">
    <source>
        <dbReference type="Pfam" id="PF00370"/>
    </source>
</evidence>
<keyword evidence="7" id="KW-1185">Reference proteome</keyword>
<dbReference type="InterPro" id="IPR018485">
    <property type="entry name" value="FGGY_C"/>
</dbReference>
<protein>
    <submittedName>
        <fullName evidence="6">Uncharacterized protein</fullName>
    </submittedName>
</protein>
<evidence type="ECO:0000256" key="1">
    <source>
        <dbReference type="ARBA" id="ARBA00009156"/>
    </source>
</evidence>
<dbReference type="GO" id="GO:0005975">
    <property type="term" value="P:carbohydrate metabolic process"/>
    <property type="evidence" value="ECO:0007669"/>
    <property type="project" value="InterPro"/>
</dbReference>
<dbReference type="Gene3D" id="3.30.420.40">
    <property type="match status" value="2"/>
</dbReference>
<feature type="domain" description="Carbohydrate kinase FGGY C-terminal" evidence="5">
    <location>
        <begin position="236"/>
        <end position="422"/>
    </location>
</feature>
<dbReference type="InterPro" id="IPR050406">
    <property type="entry name" value="FGGY_Carb_Kinase"/>
</dbReference>
<sequence>MGIAVGIDIGTTTICACAVDADSGKVLETWTREHGSIQGSMEWEKLQSPEEILTDVFWILEDVKRKYAGIAGIGLTGQMHGILYVNSEGAAVSPLYTWQDVRGEECVRWLKEMTGYDCPAGYGSATHCYNVQHRMTPADAAGFCTIHGYLLMKLCRLERAVIHPSDAAGIGLYDRRTGDFDRAAIEKGGMDAGMFPNVSGDFQGVTDDGIPVAVGIGDNQASFCGAVREPAESVLVNMGTGSQVSVWSRKPVHGTGLEFRPYLEQDYLAAGSSLCGGRAYAVLERFFREAVELSGRPAESMYGIMNRLAENYKELAEPLEVRTTFCGTRERPELRGAIEGIGIDNFTPAHLTVGFLMGCVEELYGMYRSAQEILRIKPRILVGAGNGLRNNRALRNMIAERFQMDLRIPVHREEAAFGAALFSLKCCRGLTAEEAGRYIEYETEH</sequence>
<gene>
    <name evidence="6" type="ORF">H9Q79_17035</name>
</gene>
<reference evidence="6 7" key="1">
    <citation type="submission" date="2020-08" db="EMBL/GenBank/DDBJ databases">
        <authorList>
            <person name="Liu C."/>
            <person name="Sun Q."/>
        </authorList>
    </citation>
    <scope>NUCLEOTIDE SEQUENCE [LARGE SCALE GENOMIC DNA]</scope>
    <source>
        <strain evidence="6 7">NSJ-29</strain>
    </source>
</reference>
<proteinExistence type="inferred from homology"/>
<evidence type="ECO:0000256" key="3">
    <source>
        <dbReference type="ARBA" id="ARBA00022777"/>
    </source>
</evidence>
<dbReference type="GO" id="GO:0016301">
    <property type="term" value="F:kinase activity"/>
    <property type="evidence" value="ECO:0007669"/>
    <property type="project" value="UniProtKB-KW"/>
</dbReference>
<dbReference type="InterPro" id="IPR043129">
    <property type="entry name" value="ATPase_NBD"/>
</dbReference>
<dbReference type="EMBL" id="CP060635">
    <property type="protein sequence ID" value="QNM08538.1"/>
    <property type="molecule type" value="Genomic_DNA"/>
</dbReference>
<accession>A0A7G9GCK6</accession>
<evidence type="ECO:0000313" key="7">
    <source>
        <dbReference type="Proteomes" id="UP000515860"/>
    </source>
</evidence>
<dbReference type="Pfam" id="PF02782">
    <property type="entry name" value="FGGY_C"/>
    <property type="match status" value="1"/>
</dbReference>
<dbReference type="AlphaFoldDB" id="A0A7G9GCK6"/>
<evidence type="ECO:0000259" key="5">
    <source>
        <dbReference type="Pfam" id="PF02782"/>
    </source>
</evidence>
<keyword evidence="2" id="KW-0808">Transferase</keyword>
<comment type="similarity">
    <text evidence="1">Belongs to the FGGY kinase family.</text>
</comment>
<evidence type="ECO:0000256" key="2">
    <source>
        <dbReference type="ARBA" id="ARBA00022679"/>
    </source>
</evidence>
<name>A0A7G9GCK6_9FIRM</name>
<dbReference type="Pfam" id="PF00370">
    <property type="entry name" value="FGGY_N"/>
    <property type="match status" value="1"/>
</dbReference>
<keyword evidence="3" id="KW-0418">Kinase</keyword>
<dbReference type="SUPFAM" id="SSF53067">
    <property type="entry name" value="Actin-like ATPase domain"/>
    <property type="match status" value="2"/>
</dbReference>
<dbReference type="CDD" id="cd07777">
    <property type="entry name" value="ASKHA_NBD_FGGY_SHK"/>
    <property type="match status" value="1"/>
</dbReference>
<dbReference type="Proteomes" id="UP000515860">
    <property type="component" value="Chromosome"/>
</dbReference>
<dbReference type="PANTHER" id="PTHR43095:SF5">
    <property type="entry name" value="XYLULOSE KINASE"/>
    <property type="match status" value="1"/>
</dbReference>
<feature type="domain" description="Carbohydrate kinase FGGY N-terminal" evidence="4">
    <location>
        <begin position="4"/>
        <end position="200"/>
    </location>
</feature>